<dbReference type="EMBL" id="SRPW01001713">
    <property type="protein sequence ID" value="KAG5999427.1"/>
    <property type="molecule type" value="Genomic_DNA"/>
</dbReference>
<evidence type="ECO:0000313" key="1">
    <source>
        <dbReference type="EMBL" id="KAG5999427.1"/>
    </source>
</evidence>
<organism evidence="1 2">
    <name type="scientific">Claviceps pusilla</name>
    <dbReference type="NCBI Taxonomy" id="123648"/>
    <lineage>
        <taxon>Eukaryota</taxon>
        <taxon>Fungi</taxon>
        <taxon>Dikarya</taxon>
        <taxon>Ascomycota</taxon>
        <taxon>Pezizomycotina</taxon>
        <taxon>Sordariomycetes</taxon>
        <taxon>Hypocreomycetidae</taxon>
        <taxon>Hypocreales</taxon>
        <taxon>Clavicipitaceae</taxon>
        <taxon>Claviceps</taxon>
    </lineage>
</organism>
<gene>
    <name evidence="1" type="ORF">E4U43_002080</name>
</gene>
<proteinExistence type="predicted"/>
<protein>
    <submittedName>
        <fullName evidence="1">Uncharacterized protein</fullName>
    </submittedName>
</protein>
<reference evidence="1" key="1">
    <citation type="journal article" date="2020" name="bioRxiv">
        <title>Whole genome comparisons of ergot fungi reveals the divergence and evolution of species within the genus Claviceps are the result of varying mechanisms driving genome evolution and host range expansion.</title>
        <authorList>
            <person name="Wyka S.A."/>
            <person name="Mondo S.J."/>
            <person name="Liu M."/>
            <person name="Dettman J."/>
            <person name="Nalam V."/>
            <person name="Broders K.D."/>
        </authorList>
    </citation>
    <scope>NUCLEOTIDE SEQUENCE</scope>
    <source>
        <strain evidence="1">CCC 602</strain>
    </source>
</reference>
<name>A0A9P7N7K5_9HYPO</name>
<keyword evidence="2" id="KW-1185">Reference proteome</keyword>
<dbReference type="Proteomes" id="UP000748025">
    <property type="component" value="Unassembled WGS sequence"/>
</dbReference>
<dbReference type="AlphaFoldDB" id="A0A9P7N7K5"/>
<evidence type="ECO:0000313" key="2">
    <source>
        <dbReference type="Proteomes" id="UP000748025"/>
    </source>
</evidence>
<accession>A0A9P7N7K5</accession>
<sequence>MPHQSAKQGTQVQGRTMLCRGQNIPSLRSDEKMELEDHNHRGQVDDISSWVRGDESTLAPFGLVRQDQTIQELLKDLGIATKTSEHETMKIIKDEQDKKSVAILDLINDRLSCTSLPRTFKGSPTDDADGPRTNPRCASLEAWNAISQNYLLGEARRFIPQKAGKTKRCVAFWFYIERTRLCHT</sequence>
<comment type="caution">
    <text evidence="1">The sequence shown here is derived from an EMBL/GenBank/DDBJ whole genome shotgun (WGS) entry which is preliminary data.</text>
</comment>